<gene>
    <name evidence="5" type="ordered locus">Htur_3671</name>
</gene>
<dbReference type="InterPro" id="IPR007050">
    <property type="entry name" value="HTH_bacterioopsin"/>
</dbReference>
<name>D2RRR6_HALTV</name>
<dbReference type="Pfam" id="PF04967">
    <property type="entry name" value="HTH_10"/>
    <property type="match status" value="1"/>
</dbReference>
<reference evidence="5 6" key="1">
    <citation type="journal article" date="2010" name="Stand. Genomic Sci.">
        <title>Complete genome sequence of Haloterrigena turkmenica type strain (4k).</title>
        <authorList>
            <person name="Saunders E."/>
            <person name="Tindall B.J."/>
            <person name="Fahnrich R."/>
            <person name="Lapidus A."/>
            <person name="Copeland A."/>
            <person name="Del Rio T.G."/>
            <person name="Lucas S."/>
            <person name="Chen F."/>
            <person name="Tice H."/>
            <person name="Cheng J.F."/>
            <person name="Han C."/>
            <person name="Detter J.C."/>
            <person name="Bruce D."/>
            <person name="Goodwin L."/>
            <person name="Chain P."/>
            <person name="Pitluck S."/>
            <person name="Pati A."/>
            <person name="Ivanova N."/>
            <person name="Mavromatis K."/>
            <person name="Chen A."/>
            <person name="Palaniappan K."/>
            <person name="Land M."/>
            <person name="Hauser L."/>
            <person name="Chang Y.J."/>
            <person name="Jeffries C.D."/>
            <person name="Brettin T."/>
            <person name="Rohde M."/>
            <person name="Goker M."/>
            <person name="Bristow J."/>
            <person name="Eisen J.A."/>
            <person name="Markowitz V."/>
            <person name="Hugenholtz P."/>
            <person name="Klenk H.P."/>
            <person name="Kyrpides N.C."/>
        </authorList>
    </citation>
    <scope>NUCLEOTIDE SEQUENCE [LARGE SCALE GENOMIC DNA]</scope>
    <source>
        <strain evidence="6">ATCC 51198 / DSM 5511 / JCM 9101 / NCIMB 13204 / VKM B-1734 / 4k</strain>
    </source>
</reference>
<dbReference type="Proteomes" id="UP000001903">
    <property type="component" value="Chromosome"/>
</dbReference>
<dbReference type="Pfam" id="PF15915">
    <property type="entry name" value="BAT"/>
    <property type="match status" value="1"/>
</dbReference>
<evidence type="ECO:0000256" key="1">
    <source>
        <dbReference type="ARBA" id="ARBA00023015"/>
    </source>
</evidence>
<evidence type="ECO:0000313" key="6">
    <source>
        <dbReference type="Proteomes" id="UP000001903"/>
    </source>
</evidence>
<organism evidence="5 6">
    <name type="scientific">Haloterrigena turkmenica (strain ATCC 51198 / DSM 5511 / JCM 9101 / NCIMB 13204 / VKM B-1734 / 4k)</name>
    <name type="common">Halococcus turkmenicus</name>
    <dbReference type="NCBI Taxonomy" id="543526"/>
    <lineage>
        <taxon>Archaea</taxon>
        <taxon>Methanobacteriati</taxon>
        <taxon>Methanobacteriota</taxon>
        <taxon>Stenosarchaea group</taxon>
        <taxon>Halobacteria</taxon>
        <taxon>Halobacteriales</taxon>
        <taxon>Natrialbaceae</taxon>
        <taxon>Haloterrigena</taxon>
    </lineage>
</organism>
<evidence type="ECO:0000256" key="2">
    <source>
        <dbReference type="ARBA" id="ARBA00023163"/>
    </source>
</evidence>
<protein>
    <submittedName>
        <fullName evidence="5">Bacterio-opsin activator HTH domain protein</fullName>
    </submittedName>
</protein>
<dbReference type="EMBL" id="CP001860">
    <property type="protein sequence ID" value="ADB62533.1"/>
    <property type="molecule type" value="Genomic_DNA"/>
</dbReference>
<feature type="domain" description="HTH bat-type" evidence="3">
    <location>
        <begin position="155"/>
        <end position="206"/>
    </location>
</feature>
<dbReference type="eggNOG" id="arCOG02271">
    <property type="taxonomic scope" value="Archaea"/>
</dbReference>
<dbReference type="HOGENOM" id="CLU_076274_0_0_2"/>
<evidence type="ECO:0000259" key="3">
    <source>
        <dbReference type="Pfam" id="PF04967"/>
    </source>
</evidence>
<dbReference type="PANTHER" id="PTHR34236:SF1">
    <property type="entry name" value="DIMETHYL SULFOXIDE REDUCTASE TRANSCRIPTIONAL ACTIVATOR"/>
    <property type="match status" value="1"/>
</dbReference>
<sequence length="219" mass="24621">MLRASISIPPEALALDHAASAVPGLEVEAERIAAHSTEWVMPCLWAADAEFDAVEAAFRSDPSIDEIVASDRFDEAAFYHVEWTEDVKRRIDSYLDKEGSLLEARLAEGEWRVDFHFADREQFDAFRDQLADRGHSFRLLSLTELTRPDRGVQVLTAAQRDALVAAAERGYYRVPRETTTDELADDLDISHQAISELLRRGTENLVFATLPAERDSEST</sequence>
<evidence type="ECO:0000259" key="4">
    <source>
        <dbReference type="Pfam" id="PF15915"/>
    </source>
</evidence>
<evidence type="ECO:0000313" key="5">
    <source>
        <dbReference type="EMBL" id="ADB62533.1"/>
    </source>
</evidence>
<feature type="domain" description="Bacterioopsin transcriptional activator GAF and HTH associated" evidence="4">
    <location>
        <begin position="16"/>
        <end position="151"/>
    </location>
</feature>
<dbReference type="KEGG" id="htu:Htur_3671"/>
<keyword evidence="6" id="KW-1185">Reference proteome</keyword>
<dbReference type="PANTHER" id="PTHR34236">
    <property type="entry name" value="DIMETHYL SULFOXIDE REDUCTASE TRANSCRIPTIONAL ACTIVATOR"/>
    <property type="match status" value="1"/>
</dbReference>
<dbReference type="GeneID" id="8744297"/>
<keyword evidence="1" id="KW-0805">Transcription regulation</keyword>
<dbReference type="RefSeq" id="WP_012944780.1">
    <property type="nucleotide sequence ID" value="NC_013743.1"/>
</dbReference>
<dbReference type="AlphaFoldDB" id="D2RRR6"/>
<proteinExistence type="predicted"/>
<accession>D2RRR6</accession>
<dbReference type="InterPro" id="IPR031803">
    <property type="entry name" value="BAT_GAF/HTH-assoc"/>
</dbReference>
<dbReference type="STRING" id="543526.Htur_3671"/>
<keyword evidence="2" id="KW-0804">Transcription</keyword>
<dbReference type="OrthoDB" id="156233at2157"/>